<dbReference type="InterPro" id="IPR001680">
    <property type="entry name" value="WD40_rpt"/>
</dbReference>
<keyword evidence="5" id="KW-0411">Iron-sulfur</keyword>
<dbReference type="SMART" id="SM00320">
    <property type="entry name" value="WD40"/>
    <property type="match status" value="4"/>
</dbReference>
<dbReference type="InterPro" id="IPR052571">
    <property type="entry name" value="Mt_RNA_Methyltransferase"/>
</dbReference>
<gene>
    <name evidence="10" type="ORF">ONB1V03_LOCUS1290</name>
</gene>
<dbReference type="Gene3D" id="2.130.10.10">
    <property type="entry name" value="YVTN repeat-like/Quinoprotein amine dehydrogenase"/>
    <property type="match status" value="2"/>
</dbReference>
<evidence type="ECO:0000313" key="11">
    <source>
        <dbReference type="Proteomes" id="UP000728032"/>
    </source>
</evidence>
<keyword evidence="3" id="KW-0809">Transit peptide</keyword>
<evidence type="ECO:0000256" key="2">
    <source>
        <dbReference type="ARBA" id="ARBA00022723"/>
    </source>
</evidence>
<dbReference type="PANTHER" id="PTHR13184:SF5">
    <property type="entry name" value="METHYLTRANSFERASE-LIKE PROTEIN 17, MITOCHONDRIAL"/>
    <property type="match status" value="1"/>
</dbReference>
<dbReference type="SUPFAM" id="SSF50978">
    <property type="entry name" value="WD40 repeat-like"/>
    <property type="match status" value="1"/>
</dbReference>
<evidence type="ECO:0000256" key="3">
    <source>
        <dbReference type="ARBA" id="ARBA00022946"/>
    </source>
</evidence>
<name>A0A7R9QB37_9ACAR</name>
<accession>A0A7R9QB37</accession>
<keyword evidence="8" id="KW-0853">WD repeat</keyword>
<dbReference type="PROSITE" id="PS50082">
    <property type="entry name" value="WD_REPEATS_2"/>
    <property type="match status" value="1"/>
</dbReference>
<dbReference type="InterPro" id="IPR056151">
    <property type="entry name" value="Beta-prop_DCAF12"/>
</dbReference>
<dbReference type="GO" id="GO:0008168">
    <property type="term" value="F:methyltransferase activity"/>
    <property type="evidence" value="ECO:0007669"/>
    <property type="project" value="InterPro"/>
</dbReference>
<protein>
    <recommendedName>
        <fullName evidence="9">DDB1- and CUL4-associated factor 12 beta-propeller domain-containing protein</fullName>
    </recommendedName>
</protein>
<dbReference type="InterPro" id="IPR015943">
    <property type="entry name" value="WD40/YVTN_repeat-like_dom_sf"/>
</dbReference>
<evidence type="ECO:0000256" key="4">
    <source>
        <dbReference type="ARBA" id="ARBA00023004"/>
    </source>
</evidence>
<evidence type="ECO:0000313" key="10">
    <source>
        <dbReference type="EMBL" id="CAD7638229.1"/>
    </source>
</evidence>
<keyword evidence="4" id="KW-0408">Iron</keyword>
<dbReference type="GO" id="GO:0051536">
    <property type="term" value="F:iron-sulfur cluster binding"/>
    <property type="evidence" value="ECO:0007669"/>
    <property type="project" value="UniProtKB-KW"/>
</dbReference>
<evidence type="ECO:0000259" key="9">
    <source>
        <dbReference type="Pfam" id="PF23760"/>
    </source>
</evidence>
<dbReference type="Pfam" id="PF23760">
    <property type="entry name" value="Beta-prop_DCAF12"/>
    <property type="match status" value="1"/>
</dbReference>
<dbReference type="InterPro" id="IPR029063">
    <property type="entry name" value="SAM-dependent_MTases_sf"/>
</dbReference>
<feature type="domain" description="DDB1- and CUL4-associated factor 12 beta-propeller" evidence="9">
    <location>
        <begin position="119"/>
        <end position="459"/>
    </location>
</feature>
<evidence type="ECO:0000256" key="6">
    <source>
        <dbReference type="ARBA" id="ARBA00023128"/>
    </source>
</evidence>
<dbReference type="AlphaFoldDB" id="A0A7R9QB37"/>
<feature type="repeat" description="WD" evidence="8">
    <location>
        <begin position="222"/>
        <end position="262"/>
    </location>
</feature>
<dbReference type="GO" id="GO:0003735">
    <property type="term" value="F:structural constituent of ribosome"/>
    <property type="evidence" value="ECO:0007669"/>
    <property type="project" value="TreeGrafter"/>
</dbReference>
<dbReference type="Pfam" id="PF09243">
    <property type="entry name" value="Rsm22"/>
    <property type="match status" value="1"/>
</dbReference>
<keyword evidence="6" id="KW-0496">Mitochondrion</keyword>
<sequence>MAFVKKRRIDATDNRYNHLNVTINKRGHESVARRCKRQLIFTQIKSKDNSNGIKDFKLLSDPKWVERFISGEIDSSYYASDNSQNVVDFMSSRSIDNKGLQKAAQLPQEFGTRHLLANKLLREKHFPFESFNKVFSSQWLNDQQVVFGTKCNKLVVLDVLKNKTHLIPTLKSSPNRSFPDNPCGIHAIEINPSRTLLATGGHNPKDVAVYRLPTLDPLYVGERAHDDWIFDMKWLDDQFLVSGSRDSSLALWRFEDNPQEKRQMSASMVPEYFHTKPLLVKECRTAEKIRAVLYNQKSEEVAILSLNAHIHLFDSQTLNQKFSKPLPFCLENVCLSQQSDRNIYAVGSKSHVTILDTNTLNSIHKVSSNSQVRSLSFCNELLTIGTGDGLVMFFDIRAMKYLESDGRQSILKTSKGCFYPEEIFNDLYLQYEYSPAIYTHQYDSSKTRLFTAGGPLPAVYNYYHLFSNANHYHKSQVLRLMSTKVKFMANIEEEVQNQFEEGLKYRGHCGRRSVTTVSLPSKLELAANRVINKYNGKAFKEDVRDMFERVFDHQLPAEPQEVLHKTQEIRDRIAAKDKIDLKSLSIEERDEVIAKRQRKLERSLKDALLNHQPIEYNDYSSVVYMTARLPPNYAALHSIFNEIRKDLPDFSPRTLFDFGSGVGTTIWAANQVWLKGFDEYFCVDICSEMNELSRLLLQGGEEHKKMLYDPVFYRQYLPVSHTIQYDLVVSAFSLLDIPDAKNRIHVIENLWHKTQDVLVVAEHGSRAGFAAVLEARNLILQLSGHNVTAHFVHNPNNTHLSTVQHTTDATIVAPCPHDLTCPRQSSKGPVLCNFEVTYNPLRFGQQNAVVGKERYSYVVFRKGKQQQPELKGWPRIVQPVLTSRRKAICRFCCSDGQLKEVIITPSNHDRHTYRCARTSRWGDRFPAQIVERPPNEDTVE</sequence>
<dbReference type="SUPFAM" id="SSF53335">
    <property type="entry name" value="S-adenosyl-L-methionine-dependent methyltransferases"/>
    <property type="match status" value="1"/>
</dbReference>
<evidence type="ECO:0000256" key="5">
    <source>
        <dbReference type="ARBA" id="ARBA00023014"/>
    </source>
</evidence>
<dbReference type="EMBL" id="OC915025">
    <property type="protein sequence ID" value="CAD7638229.1"/>
    <property type="molecule type" value="Genomic_DNA"/>
</dbReference>
<dbReference type="InterPro" id="IPR036322">
    <property type="entry name" value="WD40_repeat_dom_sf"/>
</dbReference>
<dbReference type="PANTHER" id="PTHR13184">
    <property type="entry name" value="37S RIBOSOMAL PROTEIN S22"/>
    <property type="match status" value="1"/>
</dbReference>
<dbReference type="OrthoDB" id="421327at2759"/>
<keyword evidence="11" id="KW-1185">Reference proteome</keyword>
<proteinExistence type="predicted"/>
<dbReference type="GO" id="GO:0006412">
    <property type="term" value="P:translation"/>
    <property type="evidence" value="ECO:0007669"/>
    <property type="project" value="InterPro"/>
</dbReference>
<evidence type="ECO:0000256" key="7">
    <source>
        <dbReference type="ARBA" id="ARBA00045681"/>
    </source>
</evidence>
<comment type="function">
    <text evidence="7">Mitochondrial ribosome (mitoribosome) assembly factor. Binds at the interface of the head and body domains of the mitochondrial small ribosomal subunit (mt-SSU), occluding the mRNA channel and preventing compaction of the head domain towards the body. Probable inactive methyltransferase: retains the characteristic folding and ability to bind S-adenosyl-L-methionine, but it probably lost its methyltransferase activity.</text>
</comment>
<dbReference type="GO" id="GO:0046872">
    <property type="term" value="F:metal ion binding"/>
    <property type="evidence" value="ECO:0007669"/>
    <property type="project" value="UniProtKB-KW"/>
</dbReference>
<reference evidence="10" key="1">
    <citation type="submission" date="2020-11" db="EMBL/GenBank/DDBJ databases">
        <authorList>
            <person name="Tran Van P."/>
        </authorList>
    </citation>
    <scope>NUCLEOTIDE SEQUENCE</scope>
</reference>
<dbReference type="InterPro" id="IPR015324">
    <property type="entry name" value="Ribosomal_Rsm22-like"/>
</dbReference>
<dbReference type="GO" id="GO:0005763">
    <property type="term" value="C:mitochondrial small ribosomal subunit"/>
    <property type="evidence" value="ECO:0007669"/>
    <property type="project" value="TreeGrafter"/>
</dbReference>
<evidence type="ECO:0000256" key="1">
    <source>
        <dbReference type="ARBA" id="ARBA00004173"/>
    </source>
</evidence>
<dbReference type="Proteomes" id="UP000728032">
    <property type="component" value="Unassembled WGS sequence"/>
</dbReference>
<keyword evidence="2" id="KW-0479">Metal-binding</keyword>
<dbReference type="EMBL" id="CAJPVJ010000200">
    <property type="protein sequence ID" value="CAG2161686.1"/>
    <property type="molecule type" value="Genomic_DNA"/>
</dbReference>
<organism evidence="10">
    <name type="scientific">Oppiella nova</name>
    <dbReference type="NCBI Taxonomy" id="334625"/>
    <lineage>
        <taxon>Eukaryota</taxon>
        <taxon>Metazoa</taxon>
        <taxon>Ecdysozoa</taxon>
        <taxon>Arthropoda</taxon>
        <taxon>Chelicerata</taxon>
        <taxon>Arachnida</taxon>
        <taxon>Acari</taxon>
        <taxon>Acariformes</taxon>
        <taxon>Sarcoptiformes</taxon>
        <taxon>Oribatida</taxon>
        <taxon>Brachypylina</taxon>
        <taxon>Oppioidea</taxon>
        <taxon>Oppiidae</taxon>
        <taxon>Oppiella</taxon>
    </lineage>
</organism>
<evidence type="ECO:0000256" key="8">
    <source>
        <dbReference type="PROSITE-ProRule" id="PRU00221"/>
    </source>
</evidence>
<comment type="subcellular location">
    <subcellularLocation>
        <location evidence="1">Mitochondrion</location>
    </subcellularLocation>
</comment>